<accession>A0AAF0Y858</accession>
<protein>
    <submittedName>
        <fullName evidence="4">Purtative transcriptional regulatory protein</fullName>
    </submittedName>
</protein>
<dbReference type="Gene3D" id="4.10.240.10">
    <property type="entry name" value="Zn(2)-C6 fungal-type DNA-binding domain"/>
    <property type="match status" value="1"/>
</dbReference>
<dbReference type="RefSeq" id="XP_062627714.1">
    <property type="nucleotide sequence ID" value="XM_062771730.1"/>
</dbReference>
<dbReference type="PANTHER" id="PTHR31668:SF30">
    <property type="entry name" value="ZN(II)2CYS6 TRANSCRIPTION FACTOR (EUROFUNG)"/>
    <property type="match status" value="1"/>
</dbReference>
<dbReference type="InterPro" id="IPR007219">
    <property type="entry name" value="XnlR_reg_dom"/>
</dbReference>
<dbReference type="Pfam" id="PF04082">
    <property type="entry name" value="Fungal_trans"/>
    <property type="match status" value="1"/>
</dbReference>
<evidence type="ECO:0000313" key="4">
    <source>
        <dbReference type="EMBL" id="WOO81682.1"/>
    </source>
</evidence>
<keyword evidence="5" id="KW-1185">Reference proteome</keyword>
<dbReference type="GO" id="GO:0000981">
    <property type="term" value="F:DNA-binding transcription factor activity, RNA polymerase II-specific"/>
    <property type="evidence" value="ECO:0007669"/>
    <property type="project" value="InterPro"/>
</dbReference>
<dbReference type="PROSITE" id="PS50048">
    <property type="entry name" value="ZN2_CY6_FUNGAL_2"/>
    <property type="match status" value="1"/>
</dbReference>
<name>A0AAF0Y858_9TREE</name>
<dbReference type="InterPro" id="IPR050797">
    <property type="entry name" value="Carb_Metab_Trans_Reg"/>
</dbReference>
<dbReference type="GO" id="GO:0003677">
    <property type="term" value="F:DNA binding"/>
    <property type="evidence" value="ECO:0007669"/>
    <property type="project" value="InterPro"/>
</dbReference>
<proteinExistence type="predicted"/>
<dbReference type="PANTHER" id="PTHR31668">
    <property type="entry name" value="GLUCOSE TRANSPORT TRANSCRIPTION REGULATOR RGT1-RELATED-RELATED"/>
    <property type="match status" value="1"/>
</dbReference>
<dbReference type="SUPFAM" id="SSF57701">
    <property type="entry name" value="Zn2/Cys6 DNA-binding domain"/>
    <property type="match status" value="1"/>
</dbReference>
<gene>
    <name evidence="4" type="primary">YFL052W</name>
    <name evidence="4" type="ORF">LOC62_03G005206</name>
</gene>
<evidence type="ECO:0000259" key="3">
    <source>
        <dbReference type="PROSITE" id="PS50048"/>
    </source>
</evidence>
<dbReference type="Proteomes" id="UP000827549">
    <property type="component" value="Chromosome 3"/>
</dbReference>
<dbReference type="GO" id="GO:0006351">
    <property type="term" value="P:DNA-templated transcription"/>
    <property type="evidence" value="ECO:0007669"/>
    <property type="project" value="InterPro"/>
</dbReference>
<evidence type="ECO:0000256" key="2">
    <source>
        <dbReference type="ARBA" id="ARBA00023242"/>
    </source>
</evidence>
<dbReference type="SMART" id="SM00066">
    <property type="entry name" value="GAL4"/>
    <property type="match status" value="1"/>
</dbReference>
<sequence length="550" mass="61683">MDITLISPGMLPTMNQSCDQCQVRRRKCNRALHCSMCIKAELQCTYRTKLKKRGPRGTIVERLKKMQEDEAAQNSTASRSETTIAGQASNQVYSASRLDEVDIIHPTPAPTRTASEALNFDVSPLDVSPLALAPTTTLTRVTTSSLSSVLTMAEIDNLVTKYFHHIHPCYPFLDREWFLEGLGTIEHADSVFGTMVLALCALTMAFITEVIRDDESEEFRVRRERVIAEVTLRHYTRALGSNTTLEQVITTFHLGLYFSIVFGDEAGHFRVAESAHLARSMGLHHASTYVDMDPAQRSRTMAVYCFVVVRNRACELRQGTSQVVCLGQSPLLPSFDDAVDPAYRLFSMDTRTVEISHLALLTNLFDVVTPEFCRCARDQCDLNSCRLSPSDIVNYVSKLERAAASICPKTFSAVQPALSLWDEVWWIEVLMGQQWIAAHIWHMAVQHGIDISGLEGGKFQRWPLEIADTVAQVLTTANLRSVHILGTGLAHRLSYINSCGSQYLQATEVEEQELERALANLQHISEVVVGWDPRYWTRRLQQSATHTCKA</sequence>
<reference evidence="4" key="1">
    <citation type="submission" date="2023-10" db="EMBL/GenBank/DDBJ databases">
        <authorList>
            <person name="Noh H."/>
        </authorList>
    </citation>
    <scope>NUCLEOTIDE SEQUENCE</scope>
    <source>
        <strain evidence="4">DUCC4014</strain>
    </source>
</reference>
<keyword evidence="1" id="KW-0479">Metal-binding</keyword>
<dbReference type="GeneID" id="87808435"/>
<dbReference type="CDD" id="cd00067">
    <property type="entry name" value="GAL4"/>
    <property type="match status" value="1"/>
</dbReference>
<organism evidence="4 5">
    <name type="scientific">Vanrija pseudolonga</name>
    <dbReference type="NCBI Taxonomy" id="143232"/>
    <lineage>
        <taxon>Eukaryota</taxon>
        <taxon>Fungi</taxon>
        <taxon>Dikarya</taxon>
        <taxon>Basidiomycota</taxon>
        <taxon>Agaricomycotina</taxon>
        <taxon>Tremellomycetes</taxon>
        <taxon>Trichosporonales</taxon>
        <taxon>Trichosporonaceae</taxon>
        <taxon>Vanrija</taxon>
    </lineage>
</organism>
<dbReference type="GO" id="GO:0008270">
    <property type="term" value="F:zinc ion binding"/>
    <property type="evidence" value="ECO:0007669"/>
    <property type="project" value="InterPro"/>
</dbReference>
<feature type="domain" description="Zn(2)-C6 fungal-type" evidence="3">
    <location>
        <begin position="17"/>
        <end position="46"/>
    </location>
</feature>
<dbReference type="Pfam" id="PF00172">
    <property type="entry name" value="Zn_clus"/>
    <property type="match status" value="1"/>
</dbReference>
<dbReference type="AlphaFoldDB" id="A0AAF0Y858"/>
<dbReference type="EMBL" id="CP086716">
    <property type="protein sequence ID" value="WOO81682.1"/>
    <property type="molecule type" value="Genomic_DNA"/>
</dbReference>
<keyword evidence="2" id="KW-0539">Nucleus</keyword>
<dbReference type="InterPro" id="IPR001138">
    <property type="entry name" value="Zn2Cys6_DnaBD"/>
</dbReference>
<dbReference type="CDD" id="cd12148">
    <property type="entry name" value="fungal_TF_MHR"/>
    <property type="match status" value="1"/>
</dbReference>
<dbReference type="InterPro" id="IPR036864">
    <property type="entry name" value="Zn2-C6_fun-type_DNA-bd_sf"/>
</dbReference>
<evidence type="ECO:0000256" key="1">
    <source>
        <dbReference type="ARBA" id="ARBA00022723"/>
    </source>
</evidence>
<evidence type="ECO:0000313" key="5">
    <source>
        <dbReference type="Proteomes" id="UP000827549"/>
    </source>
</evidence>